<proteinExistence type="predicted"/>
<accession>A0A0L1IGS7</accession>
<protein>
    <submittedName>
        <fullName evidence="1">Uncharacterized protein</fullName>
    </submittedName>
</protein>
<evidence type="ECO:0000313" key="1">
    <source>
        <dbReference type="EMBL" id="KNG78834.1"/>
    </source>
</evidence>
<name>A0A0L1IGS7_PLAFA</name>
<dbReference type="EMBL" id="GG665745">
    <property type="protein sequence ID" value="KNG78834.1"/>
    <property type="molecule type" value="Genomic_DNA"/>
</dbReference>
<reference evidence="2" key="2">
    <citation type="submission" date="2015-07" db="EMBL/GenBank/DDBJ databases">
        <title>The genome sequence of Plasmodium falciparum IGH-CR14.</title>
        <authorList>
            <consortium name="The Broad Institute Genome Sequencing Platform"/>
            <person name="Volkman S.K."/>
            <person name="Neafsey D.E."/>
            <person name="Dash A.P."/>
            <person name="Chitnis C.E."/>
            <person name="Hartl D.L."/>
            <person name="Young S.K."/>
            <person name="Kodira C.D."/>
            <person name="Zeng Q."/>
            <person name="Koehrsen M."/>
            <person name="Godfrey P."/>
            <person name="Alvarado L."/>
            <person name="Berlin A."/>
            <person name="Borenstein D."/>
            <person name="Chen Z."/>
            <person name="Engels R."/>
            <person name="Freedman E."/>
            <person name="Gellesch M."/>
            <person name="Goldberg J."/>
            <person name="Griggs A."/>
            <person name="Gujja S."/>
            <person name="Heiman D."/>
            <person name="Hepburn T."/>
            <person name="Howarth C."/>
            <person name="Jen D."/>
            <person name="Larson L."/>
            <person name="Lewis B."/>
            <person name="Mehta T."/>
            <person name="Park D."/>
            <person name="Pearson M."/>
            <person name="Roberts A."/>
            <person name="Saif S."/>
            <person name="Shea T."/>
            <person name="Shenoy N."/>
            <person name="Sisk P."/>
            <person name="Stolte C."/>
            <person name="Sykes S."/>
            <person name="Walk T."/>
            <person name="White J."/>
            <person name="Yandava C."/>
            <person name="Wirth D.F."/>
            <person name="Nusbaum C."/>
            <person name="Birren B."/>
        </authorList>
    </citation>
    <scope>NUCLEOTIDE SEQUENCE [LARGE SCALE GENOMIC DNA]</scope>
    <source>
        <strain evidence="2">IGH-CR14</strain>
    </source>
</reference>
<gene>
    <name evidence="1" type="ORF">PFMG_04971</name>
</gene>
<reference evidence="2" key="1">
    <citation type="submission" date="2015-07" db="EMBL/GenBank/DDBJ databases">
        <title>Annotation of Plasmodium falciparum IGH-CR14.</title>
        <authorList>
            <consortium name="The Broad Institute Genome Sequencing Platform"/>
            <person name="Volkman S.K."/>
            <person name="Neafsey D.E."/>
            <person name="Dash A.P."/>
            <person name="Chitnis C.E."/>
            <person name="Hartl D.L."/>
            <person name="Young S.K."/>
            <person name="Zeng Q."/>
            <person name="Koehrsen M."/>
            <person name="Alvarado L."/>
            <person name="Berlin A."/>
            <person name="Borenstein D."/>
            <person name="Chapman S.B."/>
            <person name="Chen Z."/>
            <person name="Engels R."/>
            <person name="Freedman E."/>
            <person name="Gellesch M."/>
            <person name="Goldberg J."/>
            <person name="Griggs A."/>
            <person name="Gujja S."/>
            <person name="Heilman E.R."/>
            <person name="Heiman D.I."/>
            <person name="Howarth C."/>
            <person name="Jen D."/>
            <person name="Larson L."/>
            <person name="Mehta T."/>
            <person name="Neiman D."/>
            <person name="Park D."/>
            <person name="Pearson M."/>
            <person name="Roberts A."/>
            <person name="Saif S."/>
            <person name="Shea T."/>
            <person name="Shenoy N."/>
            <person name="Sisk P."/>
            <person name="Stolte C."/>
            <person name="Sykes S."/>
            <person name="Walk T."/>
            <person name="White J."/>
            <person name="Yandava C."/>
            <person name="Haas B."/>
            <person name="Henn M.R."/>
            <person name="Nusbaum C."/>
            <person name="Birren B."/>
        </authorList>
    </citation>
    <scope>NUCLEOTIDE SEQUENCE [LARGE SCALE GENOMIC DNA]</scope>
    <source>
        <strain evidence="2">IGH-CR14</strain>
    </source>
</reference>
<dbReference type="Proteomes" id="UP000054562">
    <property type="component" value="Unassembled WGS sequence"/>
</dbReference>
<evidence type="ECO:0000313" key="2">
    <source>
        <dbReference type="Proteomes" id="UP000054562"/>
    </source>
</evidence>
<organism evidence="1 2">
    <name type="scientific">Plasmodium falciparum IGH-CR14</name>
    <dbReference type="NCBI Taxonomy" id="580059"/>
    <lineage>
        <taxon>Eukaryota</taxon>
        <taxon>Sar</taxon>
        <taxon>Alveolata</taxon>
        <taxon>Apicomplexa</taxon>
        <taxon>Aconoidasida</taxon>
        <taxon>Haemosporida</taxon>
        <taxon>Plasmodiidae</taxon>
        <taxon>Plasmodium</taxon>
        <taxon>Plasmodium (Laverania)</taxon>
    </lineage>
</organism>
<dbReference type="AlphaFoldDB" id="A0A0L1IGS7"/>
<feature type="non-terminal residue" evidence="1">
    <location>
        <position position="1"/>
    </location>
</feature>
<sequence length="146" mass="17101">YKNLSSLEEFKKINTNKDDKNNNNNNNIFNNYNNLTEKELREAKVQAAKKSIAQLFSNTKNISFSDNSISNINTNLHEYSYNNKIKGDHNFINNEHKSFNSLHNINIKNNHHINSNINILNENHKKNSNLKNDTEVRKKNDFDFFG</sequence>